<dbReference type="RefSeq" id="XP_065665975.1">
    <property type="nucleotide sequence ID" value="XM_065809903.1"/>
</dbReference>
<dbReference type="GeneID" id="136087362"/>
<keyword evidence="1" id="KW-1185">Reference proteome</keyword>
<evidence type="ECO:0000313" key="2">
    <source>
        <dbReference type="RefSeq" id="XP_065665975.1"/>
    </source>
</evidence>
<evidence type="ECO:0000313" key="1">
    <source>
        <dbReference type="Proteomes" id="UP001652625"/>
    </source>
</evidence>
<evidence type="ECO:0000313" key="3">
    <source>
        <dbReference type="RefSeq" id="XP_065665976.1"/>
    </source>
</evidence>
<dbReference type="Proteomes" id="UP001652625">
    <property type="component" value="Chromosome 11"/>
</dbReference>
<gene>
    <name evidence="2 3" type="primary">LOC136087362</name>
</gene>
<name>A0ABM4CVM1_HYDVU</name>
<reference evidence="2 3" key="1">
    <citation type="submission" date="2025-05" db="UniProtKB">
        <authorList>
            <consortium name="RefSeq"/>
        </authorList>
    </citation>
    <scope>IDENTIFICATION</scope>
</reference>
<accession>A0ABM4CVM1</accession>
<protein>
    <submittedName>
        <fullName evidence="2 3">Uncharacterized protein LOC136087362 isoform X1</fullName>
    </submittedName>
</protein>
<proteinExistence type="predicted"/>
<organism evidence="1 2">
    <name type="scientific">Hydra vulgaris</name>
    <name type="common">Hydra</name>
    <name type="synonym">Hydra attenuata</name>
    <dbReference type="NCBI Taxonomy" id="6087"/>
    <lineage>
        <taxon>Eukaryota</taxon>
        <taxon>Metazoa</taxon>
        <taxon>Cnidaria</taxon>
        <taxon>Hydrozoa</taxon>
        <taxon>Hydroidolina</taxon>
        <taxon>Anthoathecata</taxon>
        <taxon>Aplanulata</taxon>
        <taxon>Hydridae</taxon>
        <taxon>Hydra</taxon>
    </lineage>
</organism>
<sequence length="253" mass="29390">MRRLFQLIRLNPFLHSTLVLVNILKRLILVKFRSLLDSTLFELLCTNDKCLYSSYLDRYQKISVAAVPSEALVLPPCIFYDSTNRHGFLERGLENARRKLPGSQKKFVWSRKKGINSTRCDTTQLADPELAELSQPAGHSVELQNPKRCPRGFMSCTLCLELSNLDEIEKLYSLRVEEIKASTKLTFCFRQNWVHSSDQPSLSRLMLKFPKFRIIPELVFCCQLLCDSFYQISIFRTAWLISSKPLIRLFQTQ</sequence>
<dbReference type="RefSeq" id="XP_065665976.1">
    <property type="nucleotide sequence ID" value="XM_065809904.1"/>
</dbReference>